<proteinExistence type="inferred from homology"/>
<evidence type="ECO:0000256" key="3">
    <source>
        <dbReference type="ARBA" id="ARBA00011870"/>
    </source>
</evidence>
<protein>
    <recommendedName>
        <fullName evidence="6">DNA-binding protein HU-beta</fullName>
    </recommendedName>
</protein>
<reference evidence="9" key="1">
    <citation type="submission" date="2016-07" db="EMBL/GenBank/DDBJ databases">
        <authorList>
            <person name="Florea S."/>
            <person name="Webb J.S."/>
            <person name="Jaromczyk J."/>
            <person name="Schardl C.L."/>
        </authorList>
    </citation>
    <scope>NUCLEOTIDE SEQUENCE [LARGE SCALE GENOMIC DNA]</scope>
    <source>
        <strain evidence="9">1YdBTEX2</strain>
    </source>
</reference>
<evidence type="ECO:0000256" key="7">
    <source>
        <dbReference type="RuleBase" id="RU003939"/>
    </source>
</evidence>
<dbReference type="InterPro" id="IPR000119">
    <property type="entry name" value="Hist_DNA-bd"/>
</dbReference>
<dbReference type="Pfam" id="PF00216">
    <property type="entry name" value="Bac_DNA_binding"/>
    <property type="match status" value="1"/>
</dbReference>
<dbReference type="GO" id="GO:1990103">
    <property type="term" value="C:DnaA-HU complex"/>
    <property type="evidence" value="ECO:0007669"/>
    <property type="project" value="UniProtKB-ARBA"/>
</dbReference>
<dbReference type="PRINTS" id="PR01727">
    <property type="entry name" value="DNABINDINGHU"/>
</dbReference>
<comment type="similarity">
    <text evidence="2 7">Belongs to the bacterial histone-like protein family.</text>
</comment>
<dbReference type="Gene3D" id="4.10.520.10">
    <property type="entry name" value="IHF-like DNA-binding proteins"/>
    <property type="match status" value="1"/>
</dbReference>
<organism evidence="8 9">
    <name type="scientific">Pseudomonas veronii 1YdBTEX2</name>
    <dbReference type="NCBI Taxonomy" id="1295141"/>
    <lineage>
        <taxon>Bacteria</taxon>
        <taxon>Pseudomonadati</taxon>
        <taxon>Pseudomonadota</taxon>
        <taxon>Gammaproteobacteria</taxon>
        <taxon>Pseudomonadales</taxon>
        <taxon>Pseudomonadaceae</taxon>
        <taxon>Pseudomonas</taxon>
    </lineage>
</organism>
<comment type="subunit">
    <text evidence="3">Heterodimer of an alpha and a beta chain.</text>
</comment>
<dbReference type="GO" id="GO:0005829">
    <property type="term" value="C:cytosol"/>
    <property type="evidence" value="ECO:0007669"/>
    <property type="project" value="UniProtKB-ARBA"/>
</dbReference>
<sequence length="90" mass="9365">MNKSEFVDAVAEASGLTKADTQRAVDAVLETITNTLRKGEPVSFVGFGSFAVKQTAERQGRNPSTGAAITIAAAKKPHFTAGKSLKDAIA</sequence>
<dbReference type="SMART" id="SM00411">
    <property type="entry name" value="BHL"/>
    <property type="match status" value="1"/>
</dbReference>
<dbReference type="GO" id="GO:0006270">
    <property type="term" value="P:DNA replication initiation"/>
    <property type="evidence" value="ECO:0007669"/>
    <property type="project" value="UniProtKB-ARBA"/>
</dbReference>
<dbReference type="InterPro" id="IPR010992">
    <property type="entry name" value="IHF-like_DNA-bd_dom_sf"/>
</dbReference>
<keyword evidence="4" id="KW-0226">DNA condensation</keyword>
<dbReference type="CDD" id="cd13831">
    <property type="entry name" value="HU"/>
    <property type="match status" value="1"/>
</dbReference>
<comment type="function">
    <text evidence="1">Histone-like DNA-binding protein which is capable of wrapping DNA to stabilize it, and thus to prevent its denaturation under extreme environmental conditions.</text>
</comment>
<dbReference type="Proteomes" id="UP000245431">
    <property type="component" value="Chromosome PVE_r2"/>
</dbReference>
<accession>A0A1D3K8P2</accession>
<name>A0A1D3K8P2_PSEVE</name>
<dbReference type="GO" id="GO:0006351">
    <property type="term" value="P:DNA-templated transcription"/>
    <property type="evidence" value="ECO:0007669"/>
    <property type="project" value="UniProtKB-ARBA"/>
</dbReference>
<keyword evidence="5" id="KW-0238">DNA-binding</keyword>
<evidence type="ECO:0000256" key="5">
    <source>
        <dbReference type="ARBA" id="ARBA00023125"/>
    </source>
</evidence>
<evidence type="ECO:0000313" key="9">
    <source>
        <dbReference type="Proteomes" id="UP000245431"/>
    </source>
</evidence>
<dbReference type="GO" id="GO:0042802">
    <property type="term" value="F:identical protein binding"/>
    <property type="evidence" value="ECO:0007669"/>
    <property type="project" value="UniProtKB-ARBA"/>
</dbReference>
<dbReference type="PANTHER" id="PTHR33175:SF3">
    <property type="entry name" value="DNA-BINDING PROTEIN HU-BETA"/>
    <property type="match status" value="1"/>
</dbReference>
<dbReference type="AlphaFoldDB" id="A0A1D3K8P2"/>
<dbReference type="GO" id="GO:0003677">
    <property type="term" value="F:DNA binding"/>
    <property type="evidence" value="ECO:0007669"/>
    <property type="project" value="UniProtKB-KW"/>
</dbReference>
<evidence type="ECO:0000256" key="6">
    <source>
        <dbReference type="ARBA" id="ARBA00040491"/>
    </source>
</evidence>
<evidence type="ECO:0000256" key="2">
    <source>
        <dbReference type="ARBA" id="ARBA00010529"/>
    </source>
</evidence>
<dbReference type="FunFam" id="4.10.520.10:FF:000001">
    <property type="entry name" value="DNA-binding protein HU"/>
    <property type="match status" value="1"/>
</dbReference>
<dbReference type="PANTHER" id="PTHR33175">
    <property type="entry name" value="DNA-BINDING PROTEIN HU"/>
    <property type="match status" value="1"/>
</dbReference>
<gene>
    <name evidence="8" type="ORF">PVE_R2G0660</name>
</gene>
<dbReference type="GO" id="GO:1990178">
    <property type="term" value="C:HU-DNA complex"/>
    <property type="evidence" value="ECO:0007669"/>
    <property type="project" value="UniProtKB-ARBA"/>
</dbReference>
<evidence type="ECO:0000313" key="8">
    <source>
        <dbReference type="EMBL" id="SBW84686.1"/>
    </source>
</evidence>
<dbReference type="SUPFAM" id="SSF47729">
    <property type="entry name" value="IHF-like DNA-binding proteins"/>
    <property type="match status" value="1"/>
</dbReference>
<evidence type="ECO:0000256" key="4">
    <source>
        <dbReference type="ARBA" id="ARBA00023067"/>
    </source>
</evidence>
<dbReference type="GO" id="GO:0030527">
    <property type="term" value="F:structural constituent of chromatin"/>
    <property type="evidence" value="ECO:0007669"/>
    <property type="project" value="InterPro"/>
</dbReference>
<dbReference type="EMBL" id="LT599584">
    <property type="protein sequence ID" value="SBW84686.1"/>
    <property type="molecule type" value="Genomic_DNA"/>
</dbReference>
<dbReference type="GO" id="GO:0030261">
    <property type="term" value="P:chromosome condensation"/>
    <property type="evidence" value="ECO:0007669"/>
    <property type="project" value="UniProtKB-KW"/>
</dbReference>
<evidence type="ECO:0000256" key="1">
    <source>
        <dbReference type="ARBA" id="ARBA00003819"/>
    </source>
</evidence>